<dbReference type="RefSeq" id="WP_133874353.1">
    <property type="nucleotide sequence ID" value="NZ_BOMD01000001.1"/>
</dbReference>
<dbReference type="Proteomes" id="UP000294901">
    <property type="component" value="Unassembled WGS sequence"/>
</dbReference>
<dbReference type="AlphaFoldDB" id="A0A4R6JZ85"/>
<sequence>MRLPYAYVADGVERSTPRVISTQDTIHDKSRGNVLKRWGAALACGLVLATTFSGVAQAEPSDLSPSDPAPAASCAPLRAGQFGALAADQIGAATVAPGQTGCHEVTLATGPHYIQTPADRSFPPSFLVRDAAGNQVCAAVECDIPATGAYTIEVPNPTDQTLSYRVAAIPQDPVHCTTRARTAWNSAATPVPSTGIEALCVRFTGTEAEKINVYNAAGSSNIRELDGSLVCHLPTQLLEPCRLPGSGTFLAMTAAPPSATSNEIQVRSITRPVGCPVHTPKPFGSSNRFSDVRCRVLDAPAAGTYLVRSRTPQNTGQATGVFDPSGKPVCTSAPLPVLQQEVCALPAAGRYLVIAETLNTRLVTKSFTTTFAAMNGPGCRLTTTQGVAGPNARGAFRAIGQVDCWQFETPWRSETGVVLPPNASGAGVPLMRYYDSANNAVCSTAECDLPGPATYRLLLTAPAEAPTGDYIFALQDRHSLWNCKPWDPSVRAQFRSGRFTECFEFVPDRDSSDFTVAVERLTGSGAVHATVRPTAGAPCDGFGQAEFSCEVTAGNVIRLVLAADPVTAKYRITRSYGSAPEPPATARTS</sequence>
<evidence type="ECO:0000313" key="1">
    <source>
        <dbReference type="EMBL" id="TDO40135.1"/>
    </source>
</evidence>
<organism evidence="1 2">
    <name type="scientific">Paractinoplanes brasiliensis</name>
    <dbReference type="NCBI Taxonomy" id="52695"/>
    <lineage>
        <taxon>Bacteria</taxon>
        <taxon>Bacillati</taxon>
        <taxon>Actinomycetota</taxon>
        <taxon>Actinomycetes</taxon>
        <taxon>Micromonosporales</taxon>
        <taxon>Micromonosporaceae</taxon>
        <taxon>Paractinoplanes</taxon>
    </lineage>
</organism>
<name>A0A4R6JZ85_9ACTN</name>
<dbReference type="EMBL" id="SNWR01000001">
    <property type="protein sequence ID" value="TDO40135.1"/>
    <property type="molecule type" value="Genomic_DNA"/>
</dbReference>
<reference evidence="1 2" key="1">
    <citation type="submission" date="2019-03" db="EMBL/GenBank/DDBJ databases">
        <title>Sequencing the genomes of 1000 actinobacteria strains.</title>
        <authorList>
            <person name="Klenk H.-P."/>
        </authorList>
    </citation>
    <scope>NUCLEOTIDE SEQUENCE [LARGE SCALE GENOMIC DNA]</scope>
    <source>
        <strain evidence="1 2">DSM 43805</strain>
    </source>
</reference>
<dbReference type="OrthoDB" id="3439746at2"/>
<protein>
    <submittedName>
        <fullName evidence="1">Uncharacterized protein</fullName>
    </submittedName>
</protein>
<accession>A0A4R6JZ85</accession>
<proteinExistence type="predicted"/>
<evidence type="ECO:0000313" key="2">
    <source>
        <dbReference type="Proteomes" id="UP000294901"/>
    </source>
</evidence>
<gene>
    <name evidence="1" type="ORF">C8E87_3844</name>
</gene>
<keyword evidence="2" id="KW-1185">Reference proteome</keyword>
<comment type="caution">
    <text evidence="1">The sequence shown here is derived from an EMBL/GenBank/DDBJ whole genome shotgun (WGS) entry which is preliminary data.</text>
</comment>